<dbReference type="SUPFAM" id="SSF56784">
    <property type="entry name" value="HAD-like"/>
    <property type="match status" value="1"/>
</dbReference>
<dbReference type="eggNOG" id="COG1011">
    <property type="taxonomic scope" value="Bacteria"/>
</dbReference>
<dbReference type="SFLD" id="SFLDG01129">
    <property type="entry name" value="C1.5:_HAD__Beta-PGM__Phosphata"/>
    <property type="match status" value="1"/>
</dbReference>
<dbReference type="PANTHER" id="PTHR43611">
    <property type="entry name" value="ALPHA-D-GLUCOSE 1-PHOSPHATE PHOSPHATASE"/>
    <property type="match status" value="1"/>
</dbReference>
<dbReference type="NCBIfam" id="TIGR01509">
    <property type="entry name" value="HAD-SF-IA-v3"/>
    <property type="match status" value="1"/>
</dbReference>
<dbReference type="SFLD" id="SFLDS00003">
    <property type="entry name" value="Haloacid_Dehalogenase"/>
    <property type="match status" value="1"/>
</dbReference>
<evidence type="ECO:0000313" key="1">
    <source>
        <dbReference type="EMBL" id="EHR53704.1"/>
    </source>
</evidence>
<dbReference type="Gene3D" id="3.40.50.1000">
    <property type="entry name" value="HAD superfamily/HAD-like"/>
    <property type="match status" value="1"/>
</dbReference>
<accession>H5XA44</accession>
<dbReference type="RefSeq" id="WP_009157078.1">
    <property type="nucleotide sequence ID" value="NZ_CM001439.1"/>
</dbReference>
<keyword evidence="2" id="KW-1185">Reference proteome</keyword>
<dbReference type="InterPro" id="IPR036412">
    <property type="entry name" value="HAD-like_sf"/>
</dbReference>
<dbReference type="InterPro" id="IPR006439">
    <property type="entry name" value="HAD-SF_hydro_IA"/>
</dbReference>
<organism evidence="1 2">
    <name type="scientific">Saccharomonospora marina XMU15</name>
    <dbReference type="NCBI Taxonomy" id="882083"/>
    <lineage>
        <taxon>Bacteria</taxon>
        <taxon>Bacillati</taxon>
        <taxon>Actinomycetota</taxon>
        <taxon>Actinomycetes</taxon>
        <taxon>Pseudonocardiales</taxon>
        <taxon>Pseudonocardiaceae</taxon>
        <taxon>Saccharomonospora</taxon>
    </lineage>
</organism>
<dbReference type="OrthoDB" id="9797415at2"/>
<sequence>MTGRWVVFDYGEVLCSRTTALPVLARRLNVSEEDFRRAYWAHRDAYDRGASDTDYWQAVGDTVGVDVDEPTVMELTRIDIQGWSRVEPSSVRLLRTLSAAGSPLALLSNAPASFARFAGRQPWAQHFRVRLFSGELRMAKPDAEIFELLLSRLDCDPGECVFLDDREANVAAARAAGLRAHIWQGAEAAHALL</sequence>
<dbReference type="EMBL" id="CM001439">
    <property type="protein sequence ID" value="EHR53704.1"/>
    <property type="molecule type" value="Genomic_DNA"/>
</dbReference>
<evidence type="ECO:0000313" key="2">
    <source>
        <dbReference type="Proteomes" id="UP000004926"/>
    </source>
</evidence>
<dbReference type="STRING" id="882083.SacmaDRAFT_5588"/>
<dbReference type="PRINTS" id="PR00413">
    <property type="entry name" value="HADHALOGNASE"/>
</dbReference>
<dbReference type="InterPro" id="IPR023214">
    <property type="entry name" value="HAD_sf"/>
</dbReference>
<proteinExistence type="predicted"/>
<dbReference type="Proteomes" id="UP000004926">
    <property type="component" value="Chromosome"/>
</dbReference>
<dbReference type="AlphaFoldDB" id="H5XA44"/>
<protein>
    <submittedName>
        <fullName evidence="1">Haloacid dehalogenase superfamily protein, subfamily IA, variant 3 with third motif having DD or ED</fullName>
    </submittedName>
</protein>
<dbReference type="PANTHER" id="PTHR43611:SF3">
    <property type="entry name" value="FLAVIN MONONUCLEOTIDE HYDROLASE 1, CHLOROPLATIC"/>
    <property type="match status" value="1"/>
</dbReference>
<dbReference type="Pfam" id="PF00702">
    <property type="entry name" value="Hydrolase"/>
    <property type="match status" value="1"/>
</dbReference>
<reference evidence="1 2" key="1">
    <citation type="journal article" date="2012" name="Stand. Genomic Sci.">
        <title>Genome sequence of the ocean sediment bacterium Saccharomonospora marina type strain (XMU15(T)).</title>
        <authorList>
            <person name="Klenk H.P."/>
            <person name="Lu M."/>
            <person name="Lucas S."/>
            <person name="Lapidus A."/>
            <person name="Copeland A."/>
            <person name="Pitluck S."/>
            <person name="Goodwin L.A."/>
            <person name="Han C."/>
            <person name="Tapia R."/>
            <person name="Brambilla E.M."/>
            <person name="Potter G."/>
            <person name="Land M."/>
            <person name="Ivanova N."/>
            <person name="Rohde M."/>
            <person name="Goker M."/>
            <person name="Detter J.C."/>
            <person name="Li W.J."/>
            <person name="Kyrpides N.C."/>
            <person name="Woyke T."/>
        </authorList>
    </citation>
    <scope>NUCLEOTIDE SEQUENCE [LARGE SCALE GENOMIC DNA]</scope>
    <source>
        <strain evidence="1 2">XMU15</strain>
    </source>
</reference>
<name>H5XA44_9PSEU</name>
<gene>
    <name evidence="1" type="ORF">SacmaDRAFT_5588</name>
</gene>
<dbReference type="HOGENOM" id="CLU_045011_9_3_11"/>